<dbReference type="PANTHER" id="PTHR10272:SF0">
    <property type="entry name" value="PLATELET-ACTIVATING FACTOR ACETYLHYDROLASE"/>
    <property type="match status" value="1"/>
</dbReference>
<dbReference type="GO" id="GO:0016042">
    <property type="term" value="P:lipid catabolic process"/>
    <property type="evidence" value="ECO:0007669"/>
    <property type="project" value="UniProtKB-KW"/>
</dbReference>
<gene>
    <name evidence="4" type="ORF">ABM428_06635</name>
</gene>
<dbReference type="Pfam" id="PF03403">
    <property type="entry name" value="PAF-AH_p_II"/>
    <property type="match status" value="1"/>
</dbReference>
<dbReference type="SUPFAM" id="SSF53474">
    <property type="entry name" value="alpha/beta-Hydrolases"/>
    <property type="match status" value="1"/>
</dbReference>
<evidence type="ECO:0000256" key="1">
    <source>
        <dbReference type="ARBA" id="ARBA00022801"/>
    </source>
</evidence>
<sequence>MHNRIDLLRPDAPALALAQRGPHPVGVTTLTAAVSDTRQLTLEVWYPAAEGTGAGTSYATLLRDGVTPTVLHGSACREAFVATGFSAPLIVISHGYPGNRFLLSHLAESLARQGFVVAAPDHAGSTYEDQQAFGVTLLNRPLDQRAVIDAMEALTGPLGDLVACRRVGLIGYSMGGYGAMIFGGAGLAETALQHPRAPEGGSLARHLAGSKTHAALRDPRLCAIMPIGPWGNGQAMWDAGGLAQMDTPLFMMAGTVDDVSDYAAMRRLFTGCASDRYLLSFINAGHNAAAPIPAPLESWAHSDLLGWAPFQHYADPVWDTLRMNNIAQHYAAAFMGMHLRGDDTAGMLDGADWPGFAPGSAAGLRLEHLPAGPAPDKPKRKTT</sequence>
<dbReference type="Gene3D" id="3.40.50.1820">
    <property type="entry name" value="alpha/beta hydrolase"/>
    <property type="match status" value="1"/>
</dbReference>
<proteinExistence type="predicted"/>
<name>A0AAU8C5Y6_9RHOB</name>
<dbReference type="RefSeq" id="WP_353628309.1">
    <property type="nucleotide sequence ID" value="NZ_CP159193.1"/>
</dbReference>
<organism evidence="4">
    <name type="scientific">Sulfitobacter sp. TCYB15</name>
    <dbReference type="NCBI Taxonomy" id="3229275"/>
    <lineage>
        <taxon>Bacteria</taxon>
        <taxon>Pseudomonadati</taxon>
        <taxon>Pseudomonadota</taxon>
        <taxon>Alphaproteobacteria</taxon>
        <taxon>Rhodobacterales</taxon>
        <taxon>Roseobacteraceae</taxon>
        <taxon>Sulfitobacter</taxon>
    </lineage>
</organism>
<accession>A0AAU8C5Y6</accession>
<dbReference type="EMBL" id="CP159193">
    <property type="protein sequence ID" value="XCF11514.1"/>
    <property type="molecule type" value="Genomic_DNA"/>
</dbReference>
<evidence type="ECO:0000256" key="2">
    <source>
        <dbReference type="ARBA" id="ARBA00022963"/>
    </source>
</evidence>
<dbReference type="KEGG" id="suly:ABM428_06635"/>
<evidence type="ECO:0000256" key="3">
    <source>
        <dbReference type="ARBA" id="ARBA00023098"/>
    </source>
</evidence>
<dbReference type="PANTHER" id="PTHR10272">
    <property type="entry name" value="PLATELET-ACTIVATING FACTOR ACETYLHYDROLASE"/>
    <property type="match status" value="1"/>
</dbReference>
<dbReference type="GO" id="GO:0003847">
    <property type="term" value="F:1-alkyl-2-acetylglycerophosphocholine esterase activity"/>
    <property type="evidence" value="ECO:0007669"/>
    <property type="project" value="TreeGrafter"/>
</dbReference>
<keyword evidence="3" id="KW-0443">Lipid metabolism</keyword>
<reference evidence="4" key="1">
    <citation type="journal article" date="2020" name="Int. J. Syst. Evol. Microbiol.">
        <title>Notification of changes in taxonomic opinion previously published outside the IJSEM.</title>
        <authorList>
            <person name="Oren A."/>
            <person name="Garrity G."/>
        </authorList>
    </citation>
    <scope>NUCLEOTIDE SEQUENCE</scope>
    <source>
        <strain evidence="4">TCYB15</strain>
    </source>
</reference>
<dbReference type="InterPro" id="IPR029058">
    <property type="entry name" value="AB_hydrolase_fold"/>
</dbReference>
<reference evidence="4" key="2">
    <citation type="submission" date="2024-06" db="EMBL/GenBank/DDBJ databases">
        <authorList>
            <person name="Deng Y."/>
        </authorList>
    </citation>
    <scope>NUCLEOTIDE SEQUENCE</scope>
    <source>
        <strain evidence="4">TCYB15</strain>
    </source>
</reference>
<evidence type="ECO:0000313" key="4">
    <source>
        <dbReference type="EMBL" id="XCF11514.1"/>
    </source>
</evidence>
<keyword evidence="2" id="KW-0442">Lipid degradation</keyword>
<keyword evidence="1 4" id="KW-0378">Hydrolase</keyword>
<dbReference type="AlphaFoldDB" id="A0AAU8C5Y6"/>
<protein>
    <submittedName>
        <fullName evidence="4">Dienelactone hydrolase family protein</fullName>
    </submittedName>
</protein>